<evidence type="ECO:0008006" key="3">
    <source>
        <dbReference type="Google" id="ProtNLM"/>
    </source>
</evidence>
<gene>
    <name evidence="2" type="ORF">MNB_SUP05-4-448</name>
</gene>
<organism evidence="2">
    <name type="scientific">hydrothermal vent metagenome</name>
    <dbReference type="NCBI Taxonomy" id="652676"/>
    <lineage>
        <taxon>unclassified sequences</taxon>
        <taxon>metagenomes</taxon>
        <taxon>ecological metagenomes</taxon>
    </lineage>
</organism>
<reference evidence="2" key="1">
    <citation type="submission" date="2016-10" db="EMBL/GenBank/DDBJ databases">
        <authorList>
            <person name="de Groot N.N."/>
        </authorList>
    </citation>
    <scope>NUCLEOTIDE SEQUENCE</scope>
</reference>
<keyword evidence="1" id="KW-0812">Transmembrane</keyword>
<dbReference type="EMBL" id="FPHR01000028">
    <property type="protein sequence ID" value="SFV77488.1"/>
    <property type="molecule type" value="Genomic_DNA"/>
</dbReference>
<name>A0A1W1DA55_9ZZZZ</name>
<proteinExistence type="predicted"/>
<keyword evidence="1" id="KW-1133">Transmembrane helix</keyword>
<accession>A0A1W1DA55</accession>
<keyword evidence="1" id="KW-0472">Membrane</keyword>
<protein>
    <recommendedName>
        <fullName evidence="3">VanZ-like domain-containing protein</fullName>
    </recommendedName>
</protein>
<evidence type="ECO:0000256" key="1">
    <source>
        <dbReference type="SAM" id="Phobius"/>
    </source>
</evidence>
<evidence type="ECO:0000313" key="2">
    <source>
        <dbReference type="EMBL" id="SFV77488.1"/>
    </source>
</evidence>
<dbReference type="AlphaFoldDB" id="A0A1W1DA55"/>
<sequence>MELGQLFVENRFFEFYDLLANLTGILIVAYLLKAPSLIKYLKVGK</sequence>
<feature type="transmembrane region" description="Helical" evidence="1">
    <location>
        <begin position="12"/>
        <end position="32"/>
    </location>
</feature>